<feature type="repeat" description="WD" evidence="6">
    <location>
        <begin position="701"/>
        <end position="742"/>
    </location>
</feature>
<dbReference type="InterPro" id="IPR001680">
    <property type="entry name" value="WD40_rpt"/>
</dbReference>
<dbReference type="InterPro" id="IPR015943">
    <property type="entry name" value="WD40/YVTN_repeat-like_dom_sf"/>
</dbReference>
<dbReference type="Pfam" id="PF00069">
    <property type="entry name" value="Pkinase"/>
    <property type="match status" value="1"/>
</dbReference>
<accession>A0AAD6CAM6</accession>
<organism evidence="9 10">
    <name type="scientific">Penicillium daleae</name>
    <dbReference type="NCBI Taxonomy" id="63821"/>
    <lineage>
        <taxon>Eukaryota</taxon>
        <taxon>Fungi</taxon>
        <taxon>Dikarya</taxon>
        <taxon>Ascomycota</taxon>
        <taxon>Pezizomycotina</taxon>
        <taxon>Eurotiomycetes</taxon>
        <taxon>Eurotiomycetidae</taxon>
        <taxon>Eurotiales</taxon>
        <taxon>Aspergillaceae</taxon>
        <taxon>Penicillium</taxon>
    </lineage>
</organism>
<dbReference type="PROSITE" id="PS50011">
    <property type="entry name" value="PROTEIN_KINASE_DOM"/>
    <property type="match status" value="1"/>
</dbReference>
<keyword evidence="4" id="KW-0072">Autophagy</keyword>
<dbReference type="SUPFAM" id="SSF56112">
    <property type="entry name" value="Protein kinase-like (PK-like)"/>
    <property type="match status" value="1"/>
</dbReference>
<evidence type="ECO:0000256" key="5">
    <source>
        <dbReference type="ARBA" id="ARBA00030237"/>
    </source>
</evidence>
<evidence type="ECO:0000256" key="7">
    <source>
        <dbReference type="SAM" id="MobiDB-lite"/>
    </source>
</evidence>
<gene>
    <name evidence="9" type="ORF">N7458_005433</name>
</gene>
<dbReference type="Pfam" id="PF00400">
    <property type="entry name" value="WD40"/>
    <property type="match status" value="4"/>
</dbReference>
<sequence length="765" mass="85409">MAMLPDLVRDSKLSTHFLGAETIHTYQESDPTSGKRLISRTEHWRRHEKIGSGAYGSVWLEKCTKGHRDGARVRAVKQSHLDSRSGPVDYTRELEVIAKFSSSNYARCFVKSFGWYENSGNICIAMEYLEKGDLRDYLDHSRSPLSEDETSEITFQVLEGLDMMHQNSFAHRDLKPHNILIQSHPPSTWWVKLADFGISKRIEEASGGSTLHGTPEYIAPEIWKLTGRGSPYAPDIWALGETIFQLLTKEPAFPNIALLVSYVSDPDTFPVKPFKKSETSRLGIEFVRGLLHPLPSSRPTAPEAISHKWVKIKVSETPDPQSSQINHAGLVTYSRSFASMTEEFASLNTRISIPEGVNPSAKARPFMGTLIERDAESNGAECNDAEPNDAESDGDESNETTKFKLALRERSHGSSSSFGKLYRRDELQTGDEEWASYIDFSPDGETLVVGSGNTIRLWTVGSPTKRIGRSIQGKAVHKFAFSPDGKYLASGSEGGASSGLLLHISLWDLSSLPRIALFKRIEVFTGYGSISKMRTIHLCFSPNGKLLASGDSTGTVQLWKVDDLDFPQYKRYCKNLLGVTFLPDGKLLFVDSSGINTWRDTEDFARRTKFPHTISAGKVIFSSDRKYFIYHVSATRKIEFRFTATGELFRSINCNIHDQILSMDLSPNGHIIAATVYNRKHKGSQMIILDTTDGTELQVVTNAHKSEATALAFSPNSQLLATACHGGVIRTWANKKETEIRSGRRIDMGEEMLNRRAKIMTLFVE</sequence>
<evidence type="ECO:0000256" key="3">
    <source>
        <dbReference type="ARBA" id="ARBA00019599"/>
    </source>
</evidence>
<dbReference type="SUPFAM" id="SSF50978">
    <property type="entry name" value="WD40 repeat-like"/>
    <property type="match status" value="1"/>
</dbReference>
<evidence type="ECO:0000256" key="2">
    <source>
        <dbReference type="ARBA" id="ARBA00018572"/>
    </source>
</evidence>
<feature type="domain" description="Protein kinase" evidence="8">
    <location>
        <begin position="44"/>
        <end position="310"/>
    </location>
</feature>
<dbReference type="GO" id="GO:0005524">
    <property type="term" value="F:ATP binding"/>
    <property type="evidence" value="ECO:0007669"/>
    <property type="project" value="InterPro"/>
</dbReference>
<dbReference type="InterPro" id="IPR011009">
    <property type="entry name" value="Kinase-like_dom_sf"/>
</dbReference>
<dbReference type="PANTHER" id="PTHR24348:SF68">
    <property type="entry name" value="SERINE_THREONINE-PROTEIN KINASE ATG1C"/>
    <property type="match status" value="1"/>
</dbReference>
<dbReference type="PANTHER" id="PTHR24348">
    <property type="entry name" value="SERINE/THREONINE-PROTEIN KINASE UNC-51-RELATED"/>
    <property type="match status" value="1"/>
</dbReference>
<dbReference type="GeneID" id="81599058"/>
<dbReference type="AlphaFoldDB" id="A0AAD6CAM6"/>
<comment type="subcellular location">
    <subcellularLocation>
        <location evidence="1">Preautophagosomal structure membrane</location>
        <topology evidence="1">Peripheral membrane protein</topology>
    </subcellularLocation>
</comment>
<evidence type="ECO:0000313" key="10">
    <source>
        <dbReference type="Proteomes" id="UP001213681"/>
    </source>
</evidence>
<comment type="caution">
    <text evidence="9">The sequence shown here is derived from an EMBL/GenBank/DDBJ whole genome shotgun (WGS) entry which is preliminary data.</text>
</comment>
<dbReference type="EMBL" id="JAPVEA010000005">
    <property type="protein sequence ID" value="KAJ5454477.1"/>
    <property type="molecule type" value="Genomic_DNA"/>
</dbReference>
<dbReference type="RefSeq" id="XP_056767433.1">
    <property type="nucleotide sequence ID" value="XM_056908815.1"/>
</dbReference>
<dbReference type="Proteomes" id="UP001213681">
    <property type="component" value="Unassembled WGS sequence"/>
</dbReference>
<evidence type="ECO:0000256" key="1">
    <source>
        <dbReference type="ARBA" id="ARBA00004623"/>
    </source>
</evidence>
<dbReference type="InterPro" id="IPR008271">
    <property type="entry name" value="Ser/Thr_kinase_AS"/>
</dbReference>
<dbReference type="PROSITE" id="PS00108">
    <property type="entry name" value="PROTEIN_KINASE_ST"/>
    <property type="match status" value="1"/>
</dbReference>
<dbReference type="Gene3D" id="1.10.510.10">
    <property type="entry name" value="Transferase(Phosphotransferase) domain 1"/>
    <property type="match status" value="1"/>
</dbReference>
<feature type="repeat" description="WD" evidence="6">
    <location>
        <begin position="538"/>
        <end position="562"/>
    </location>
</feature>
<evidence type="ECO:0000256" key="6">
    <source>
        <dbReference type="PROSITE-ProRule" id="PRU00221"/>
    </source>
</evidence>
<evidence type="ECO:0000313" key="9">
    <source>
        <dbReference type="EMBL" id="KAJ5454477.1"/>
    </source>
</evidence>
<keyword evidence="10" id="KW-1185">Reference proteome</keyword>
<reference evidence="9" key="1">
    <citation type="submission" date="2022-12" db="EMBL/GenBank/DDBJ databases">
        <authorList>
            <person name="Petersen C."/>
        </authorList>
    </citation>
    <scope>NUCLEOTIDE SEQUENCE</scope>
    <source>
        <strain evidence="9">IBT 16125</strain>
    </source>
</reference>
<dbReference type="GO" id="GO:0006914">
    <property type="term" value="P:autophagy"/>
    <property type="evidence" value="ECO:0007669"/>
    <property type="project" value="UniProtKB-KW"/>
</dbReference>
<dbReference type="SMART" id="SM00220">
    <property type="entry name" value="S_TKc"/>
    <property type="match status" value="1"/>
</dbReference>
<dbReference type="Gene3D" id="2.130.10.10">
    <property type="entry name" value="YVTN repeat-like/Quinoprotein amine dehydrogenase"/>
    <property type="match status" value="2"/>
</dbReference>
<feature type="region of interest" description="Disordered" evidence="7">
    <location>
        <begin position="378"/>
        <end position="399"/>
    </location>
</feature>
<dbReference type="GO" id="GO:0010506">
    <property type="term" value="P:regulation of autophagy"/>
    <property type="evidence" value="ECO:0007669"/>
    <property type="project" value="InterPro"/>
</dbReference>
<proteinExistence type="predicted"/>
<name>A0AAD6CAM6_9EURO</name>
<reference evidence="9" key="2">
    <citation type="journal article" date="2023" name="IMA Fungus">
        <title>Comparative genomic study of the Penicillium genus elucidates a diverse pangenome and 15 lateral gene transfer events.</title>
        <authorList>
            <person name="Petersen C."/>
            <person name="Sorensen T."/>
            <person name="Nielsen M.R."/>
            <person name="Sondergaard T.E."/>
            <person name="Sorensen J.L."/>
            <person name="Fitzpatrick D.A."/>
            <person name="Frisvad J.C."/>
            <person name="Nielsen K.L."/>
        </authorList>
    </citation>
    <scope>NUCLEOTIDE SEQUENCE</scope>
    <source>
        <strain evidence="9">IBT 16125</strain>
    </source>
</reference>
<dbReference type="SMART" id="SM00320">
    <property type="entry name" value="WD40"/>
    <property type="match status" value="5"/>
</dbReference>
<evidence type="ECO:0000256" key="4">
    <source>
        <dbReference type="ARBA" id="ARBA00023006"/>
    </source>
</evidence>
<keyword evidence="6" id="KW-0853">WD repeat</keyword>
<dbReference type="GO" id="GO:0004674">
    <property type="term" value="F:protein serine/threonine kinase activity"/>
    <property type="evidence" value="ECO:0007669"/>
    <property type="project" value="InterPro"/>
</dbReference>
<protein>
    <recommendedName>
        <fullName evidence="2">Serine/threonine-protein kinase ATG1</fullName>
    </recommendedName>
    <alternativeName>
        <fullName evidence="5">Autophagy-related protein 1</fullName>
    </alternativeName>
    <alternativeName>
        <fullName evidence="3">Serine/threonine-protein kinase atg1</fullName>
    </alternativeName>
</protein>
<evidence type="ECO:0000259" key="8">
    <source>
        <dbReference type="PROSITE" id="PS50011"/>
    </source>
</evidence>
<dbReference type="InterPro" id="IPR045269">
    <property type="entry name" value="Atg1-like"/>
</dbReference>
<dbReference type="GO" id="GO:0034045">
    <property type="term" value="C:phagophore assembly site membrane"/>
    <property type="evidence" value="ECO:0007669"/>
    <property type="project" value="UniProtKB-SubCell"/>
</dbReference>
<dbReference type="PROSITE" id="PS50082">
    <property type="entry name" value="WD_REPEATS_2"/>
    <property type="match status" value="2"/>
</dbReference>
<dbReference type="InterPro" id="IPR036322">
    <property type="entry name" value="WD40_repeat_dom_sf"/>
</dbReference>
<dbReference type="InterPro" id="IPR000719">
    <property type="entry name" value="Prot_kinase_dom"/>
</dbReference>
<feature type="compositionally biased region" description="Acidic residues" evidence="7">
    <location>
        <begin position="383"/>
        <end position="398"/>
    </location>
</feature>
<dbReference type="PROSITE" id="PS50294">
    <property type="entry name" value="WD_REPEATS_REGION"/>
    <property type="match status" value="1"/>
</dbReference>